<accession>A0A2P7QM56</accession>
<evidence type="ECO:0000259" key="2">
    <source>
        <dbReference type="SMART" id="SM00867"/>
    </source>
</evidence>
<dbReference type="Pfam" id="PF04264">
    <property type="entry name" value="YceI"/>
    <property type="match status" value="1"/>
</dbReference>
<dbReference type="AlphaFoldDB" id="A0A2P7QM56"/>
<organism evidence="3 4">
    <name type="scientific">Allosphingosinicella deserti</name>
    <dbReference type="NCBI Taxonomy" id="2116704"/>
    <lineage>
        <taxon>Bacteria</taxon>
        <taxon>Pseudomonadati</taxon>
        <taxon>Pseudomonadota</taxon>
        <taxon>Alphaproteobacteria</taxon>
        <taxon>Sphingomonadales</taxon>
        <taxon>Sphingomonadaceae</taxon>
        <taxon>Allosphingosinicella</taxon>
    </lineage>
</organism>
<proteinExistence type="predicted"/>
<protein>
    <recommendedName>
        <fullName evidence="2">Lipid/polyisoprenoid-binding YceI-like domain-containing protein</fullName>
    </recommendedName>
</protein>
<dbReference type="PANTHER" id="PTHR34406">
    <property type="entry name" value="PROTEIN YCEI"/>
    <property type="match status" value="1"/>
</dbReference>
<dbReference type="SUPFAM" id="SSF101874">
    <property type="entry name" value="YceI-like"/>
    <property type="match status" value="1"/>
</dbReference>
<evidence type="ECO:0000313" key="3">
    <source>
        <dbReference type="EMBL" id="PSJ39034.1"/>
    </source>
</evidence>
<feature type="domain" description="Lipid/polyisoprenoid-binding YceI-like" evidence="2">
    <location>
        <begin position="46"/>
        <end position="209"/>
    </location>
</feature>
<dbReference type="SMART" id="SM00867">
    <property type="entry name" value="YceI"/>
    <property type="match status" value="1"/>
</dbReference>
<dbReference type="Proteomes" id="UP000241167">
    <property type="component" value="Unassembled WGS sequence"/>
</dbReference>
<name>A0A2P7QM56_9SPHN</name>
<comment type="caution">
    <text evidence="3">The sequence shown here is derived from an EMBL/GenBank/DDBJ whole genome shotgun (WGS) entry which is preliminary data.</text>
</comment>
<keyword evidence="4" id="KW-1185">Reference proteome</keyword>
<dbReference type="RefSeq" id="WP_106514232.1">
    <property type="nucleotide sequence ID" value="NZ_PXYI01000005.1"/>
</dbReference>
<dbReference type="PANTHER" id="PTHR34406:SF1">
    <property type="entry name" value="PROTEIN YCEI"/>
    <property type="match status" value="1"/>
</dbReference>
<dbReference type="EMBL" id="PXYI01000005">
    <property type="protein sequence ID" value="PSJ39034.1"/>
    <property type="molecule type" value="Genomic_DNA"/>
</dbReference>
<evidence type="ECO:0000313" key="4">
    <source>
        <dbReference type="Proteomes" id="UP000241167"/>
    </source>
</evidence>
<feature type="chain" id="PRO_5015165830" description="Lipid/polyisoprenoid-binding YceI-like domain-containing protein" evidence="1">
    <location>
        <begin position="29"/>
        <end position="212"/>
    </location>
</feature>
<dbReference type="InterPro" id="IPR036761">
    <property type="entry name" value="TTHA0802/YceI-like_sf"/>
</dbReference>
<evidence type="ECO:0000256" key="1">
    <source>
        <dbReference type="SAM" id="SignalP"/>
    </source>
</evidence>
<reference evidence="3 4" key="1">
    <citation type="submission" date="2018-03" db="EMBL/GenBank/DDBJ databases">
        <title>The draft genome of Sphingosinicella sp. GL-C-18.</title>
        <authorList>
            <person name="Liu L."/>
            <person name="Li L."/>
            <person name="Liang L."/>
            <person name="Zhang X."/>
            <person name="Wang T."/>
        </authorList>
    </citation>
    <scope>NUCLEOTIDE SEQUENCE [LARGE SCALE GENOMIC DNA]</scope>
    <source>
        <strain evidence="3 4">GL-C-18</strain>
    </source>
</reference>
<sequence length="212" mass="22046">MRRTSLALVLASSVLGITAAGQAVNASAAQPAVAQAAAAPAVASGDYKLDKSHAKIVWGISHFGFSTYYGEFTRFDAQLKLDVANPANSKLEATIDATSLSTNDAKLDAHLNSADFFETAKFPQARFVSTAVHRTGAKSAHVIGNLTLHGVTRPVELAVTFNGAGRNVAKVPVAGFSAEGTIKRSDFGINAYLPALGDEVALKISGEFNPAT</sequence>
<dbReference type="Gene3D" id="2.40.128.110">
    <property type="entry name" value="Lipid/polyisoprenoid-binding, YceI-like"/>
    <property type="match status" value="1"/>
</dbReference>
<keyword evidence="1" id="KW-0732">Signal</keyword>
<dbReference type="OrthoDB" id="9811006at2"/>
<feature type="signal peptide" evidence="1">
    <location>
        <begin position="1"/>
        <end position="28"/>
    </location>
</feature>
<gene>
    <name evidence="3" type="ORF">C7I55_17205</name>
</gene>
<dbReference type="InterPro" id="IPR007372">
    <property type="entry name" value="Lipid/polyisoprenoid-bd_YceI"/>
</dbReference>